<gene>
    <name evidence="5" type="ORF">J2S63_003306</name>
</gene>
<dbReference type="EMBL" id="JAVDYG010000001">
    <property type="protein sequence ID" value="MDR7363753.1"/>
    <property type="molecule type" value="Genomic_DNA"/>
</dbReference>
<keyword evidence="3" id="KW-1133">Transmembrane helix</keyword>
<reference evidence="5 6" key="1">
    <citation type="submission" date="2023-07" db="EMBL/GenBank/DDBJ databases">
        <title>Sequencing the genomes of 1000 actinobacteria strains.</title>
        <authorList>
            <person name="Klenk H.-P."/>
        </authorList>
    </citation>
    <scope>NUCLEOTIDE SEQUENCE [LARGE SCALE GENOMIC DNA]</scope>
    <source>
        <strain evidence="5 6">DSM 19426</strain>
    </source>
</reference>
<dbReference type="PANTHER" id="PTHR33392">
    <property type="entry name" value="POLYISOPRENYL-TEICHOIC ACID--PEPTIDOGLYCAN TEICHOIC ACID TRANSFERASE TAGU"/>
    <property type="match status" value="1"/>
</dbReference>
<dbReference type="PANTHER" id="PTHR33392:SF6">
    <property type="entry name" value="POLYISOPRENYL-TEICHOIC ACID--PEPTIDOGLYCAN TEICHOIC ACID TRANSFERASE TAGU"/>
    <property type="match status" value="1"/>
</dbReference>
<organism evidence="5 6">
    <name type="scientific">Nocardioides marmoribigeumensis</name>
    <dbReference type="NCBI Taxonomy" id="433649"/>
    <lineage>
        <taxon>Bacteria</taxon>
        <taxon>Bacillati</taxon>
        <taxon>Actinomycetota</taxon>
        <taxon>Actinomycetes</taxon>
        <taxon>Propionibacteriales</taxon>
        <taxon>Nocardioidaceae</taxon>
        <taxon>Nocardioides</taxon>
    </lineage>
</organism>
<keyword evidence="6" id="KW-1185">Reference proteome</keyword>
<dbReference type="InterPro" id="IPR004474">
    <property type="entry name" value="LytR_CpsA_psr"/>
</dbReference>
<accession>A0ABU2BZD4</accession>
<feature type="compositionally biased region" description="Low complexity" evidence="2">
    <location>
        <begin position="369"/>
        <end position="379"/>
    </location>
</feature>
<protein>
    <submittedName>
        <fullName evidence="5">LCP family protein required for cell wall assembly</fullName>
    </submittedName>
</protein>
<dbReference type="InterPro" id="IPR050922">
    <property type="entry name" value="LytR/CpsA/Psr_CW_biosynth"/>
</dbReference>
<sequence>MAYYGKHLQGRRHPVVRAVAVSTVMVLLALGCSGYLVYRHLEGNVTVSNAFDQITGPRPDREAVSGPKEPLNVLVLGNDSRAGQKAVAGSTPGLSDTTILLHLSADRKRAYGVSVPRDLMVERPACTDKHSGDRVPAQDAVQWNDAFAVGGESCTIQQFEHMTGVRVDHFLVVDFAGFKNMVDALGGVPVCLPQEVNDPIGRIYLPAGSYTVKGEQALDYVRVRHSIGTTDTGDIGRMKRQQTFLAAMANKALAAGTLFNPKRLYDFLNAATKSLTTDRGLHKLTEMASLANQVKGIGLKRVQFLSMPFEAYEPDPNRLQAAPDAKQLWRLLRADKPLPKKFTGNAAKASDQTPKPGQTPSPSKDPTRAAEAARAGLCA</sequence>
<dbReference type="Pfam" id="PF03816">
    <property type="entry name" value="LytR_cpsA_psr"/>
    <property type="match status" value="1"/>
</dbReference>
<proteinExistence type="inferred from homology"/>
<keyword evidence="3" id="KW-0812">Transmembrane</keyword>
<feature type="domain" description="Cell envelope-related transcriptional attenuator" evidence="4">
    <location>
        <begin position="95"/>
        <end position="252"/>
    </location>
</feature>
<evidence type="ECO:0000313" key="6">
    <source>
        <dbReference type="Proteomes" id="UP001183648"/>
    </source>
</evidence>
<evidence type="ECO:0000256" key="2">
    <source>
        <dbReference type="SAM" id="MobiDB-lite"/>
    </source>
</evidence>
<evidence type="ECO:0000259" key="4">
    <source>
        <dbReference type="Pfam" id="PF03816"/>
    </source>
</evidence>
<comment type="similarity">
    <text evidence="1">Belongs to the LytR/CpsA/Psr (LCP) family.</text>
</comment>
<evidence type="ECO:0000313" key="5">
    <source>
        <dbReference type="EMBL" id="MDR7363753.1"/>
    </source>
</evidence>
<comment type="caution">
    <text evidence="5">The sequence shown here is derived from an EMBL/GenBank/DDBJ whole genome shotgun (WGS) entry which is preliminary data.</text>
</comment>
<dbReference type="Proteomes" id="UP001183648">
    <property type="component" value="Unassembled WGS sequence"/>
</dbReference>
<dbReference type="PROSITE" id="PS51257">
    <property type="entry name" value="PROKAR_LIPOPROTEIN"/>
    <property type="match status" value="1"/>
</dbReference>
<feature type="transmembrane region" description="Helical" evidence="3">
    <location>
        <begin position="15"/>
        <end position="38"/>
    </location>
</feature>
<name>A0ABU2BZD4_9ACTN</name>
<evidence type="ECO:0000256" key="1">
    <source>
        <dbReference type="ARBA" id="ARBA00006068"/>
    </source>
</evidence>
<dbReference type="RefSeq" id="WP_310304518.1">
    <property type="nucleotide sequence ID" value="NZ_BAAAPS010000005.1"/>
</dbReference>
<keyword evidence="3" id="KW-0472">Membrane</keyword>
<evidence type="ECO:0000256" key="3">
    <source>
        <dbReference type="SAM" id="Phobius"/>
    </source>
</evidence>
<dbReference type="Gene3D" id="3.40.630.190">
    <property type="entry name" value="LCP protein"/>
    <property type="match status" value="1"/>
</dbReference>
<feature type="compositionally biased region" description="Polar residues" evidence="2">
    <location>
        <begin position="350"/>
        <end position="364"/>
    </location>
</feature>
<dbReference type="NCBIfam" id="TIGR00350">
    <property type="entry name" value="lytR_cpsA_psr"/>
    <property type="match status" value="1"/>
</dbReference>
<feature type="region of interest" description="Disordered" evidence="2">
    <location>
        <begin position="339"/>
        <end position="379"/>
    </location>
</feature>